<keyword evidence="10" id="KW-1185">Reference proteome</keyword>
<dbReference type="FunFam" id="3.30.565.10:FF:000006">
    <property type="entry name" value="Sensor histidine kinase WalK"/>
    <property type="match status" value="1"/>
</dbReference>
<dbReference type="InterPro" id="IPR036097">
    <property type="entry name" value="HisK_dim/P_sf"/>
</dbReference>
<dbReference type="EC" id="2.7.13.3" evidence="2"/>
<dbReference type="CDD" id="cd00075">
    <property type="entry name" value="HATPase"/>
    <property type="match status" value="1"/>
</dbReference>
<dbReference type="InterPro" id="IPR036890">
    <property type="entry name" value="HATPase_C_sf"/>
</dbReference>
<dbReference type="InterPro" id="IPR003661">
    <property type="entry name" value="HisK_dim/P_dom"/>
</dbReference>
<feature type="domain" description="PAS" evidence="7">
    <location>
        <begin position="18"/>
        <end position="91"/>
    </location>
</feature>
<gene>
    <name evidence="9" type="ORF">SAMN05444338_103145</name>
</gene>
<dbReference type="SMART" id="SM00387">
    <property type="entry name" value="HATPase_c"/>
    <property type="match status" value="1"/>
</dbReference>
<dbReference type="CDD" id="cd00082">
    <property type="entry name" value="HisKA"/>
    <property type="match status" value="1"/>
</dbReference>
<dbReference type="InterPro" id="IPR004358">
    <property type="entry name" value="Sig_transdc_His_kin-like_C"/>
</dbReference>
<dbReference type="STRING" id="229203.SAMN05444338_103145"/>
<dbReference type="PROSITE" id="PS50109">
    <property type="entry name" value="HIS_KIN"/>
    <property type="match status" value="1"/>
</dbReference>
<evidence type="ECO:0000259" key="7">
    <source>
        <dbReference type="PROSITE" id="PS50112"/>
    </source>
</evidence>
<dbReference type="PANTHER" id="PTHR43047">
    <property type="entry name" value="TWO-COMPONENT HISTIDINE PROTEIN KINASE"/>
    <property type="match status" value="1"/>
</dbReference>
<dbReference type="Pfam" id="PF13426">
    <property type="entry name" value="PAS_9"/>
    <property type="match status" value="1"/>
</dbReference>
<keyword evidence="5" id="KW-0418">Kinase</keyword>
<evidence type="ECO:0000256" key="5">
    <source>
        <dbReference type="ARBA" id="ARBA00022777"/>
    </source>
</evidence>
<evidence type="ECO:0000256" key="1">
    <source>
        <dbReference type="ARBA" id="ARBA00000085"/>
    </source>
</evidence>
<dbReference type="InterPro" id="IPR005467">
    <property type="entry name" value="His_kinase_dom"/>
</dbReference>
<reference evidence="10" key="1">
    <citation type="submission" date="2016-10" db="EMBL/GenBank/DDBJ databases">
        <authorList>
            <person name="Varghese N."/>
            <person name="Submissions S."/>
        </authorList>
    </citation>
    <scope>NUCLEOTIDE SEQUENCE [LARGE SCALE GENOMIC DNA]</scope>
    <source>
        <strain evidence="10">DSM 15718</strain>
    </source>
</reference>
<dbReference type="InterPro" id="IPR000014">
    <property type="entry name" value="PAS"/>
</dbReference>
<dbReference type="OrthoDB" id="9781208at2"/>
<dbReference type="SUPFAM" id="SSF55874">
    <property type="entry name" value="ATPase domain of HSP90 chaperone/DNA topoisomerase II/histidine kinase"/>
    <property type="match status" value="1"/>
</dbReference>
<dbReference type="InterPro" id="IPR000700">
    <property type="entry name" value="PAS-assoc_C"/>
</dbReference>
<protein>
    <recommendedName>
        <fullName evidence="2">histidine kinase</fullName>
        <ecNumber evidence="2">2.7.13.3</ecNumber>
    </recommendedName>
</protein>
<dbReference type="Gene3D" id="3.30.565.10">
    <property type="entry name" value="Histidine kinase-like ATPase, C-terminal domain"/>
    <property type="match status" value="1"/>
</dbReference>
<evidence type="ECO:0000313" key="9">
    <source>
        <dbReference type="EMBL" id="SDW54168.1"/>
    </source>
</evidence>
<proteinExistence type="predicted"/>
<dbReference type="CDD" id="cd00130">
    <property type="entry name" value="PAS"/>
    <property type="match status" value="1"/>
</dbReference>
<evidence type="ECO:0000256" key="3">
    <source>
        <dbReference type="ARBA" id="ARBA00022553"/>
    </source>
</evidence>
<dbReference type="RefSeq" id="WP_091430096.1">
    <property type="nucleotide sequence ID" value="NZ_FNMV01000003.1"/>
</dbReference>
<name>A0A1H2UE32_9FLAO</name>
<evidence type="ECO:0000313" key="10">
    <source>
        <dbReference type="Proteomes" id="UP000198569"/>
    </source>
</evidence>
<feature type="domain" description="Histidine kinase" evidence="6">
    <location>
        <begin position="163"/>
        <end position="381"/>
    </location>
</feature>
<evidence type="ECO:0000259" key="6">
    <source>
        <dbReference type="PROSITE" id="PS50109"/>
    </source>
</evidence>
<dbReference type="SUPFAM" id="SSF47384">
    <property type="entry name" value="Homodimeric domain of signal transducing histidine kinase"/>
    <property type="match status" value="1"/>
</dbReference>
<dbReference type="GO" id="GO:0000155">
    <property type="term" value="F:phosphorelay sensor kinase activity"/>
    <property type="evidence" value="ECO:0007669"/>
    <property type="project" value="InterPro"/>
</dbReference>
<evidence type="ECO:0000256" key="4">
    <source>
        <dbReference type="ARBA" id="ARBA00022679"/>
    </source>
</evidence>
<dbReference type="SMART" id="SM00091">
    <property type="entry name" value="PAS"/>
    <property type="match status" value="1"/>
</dbReference>
<dbReference type="SUPFAM" id="SSF55785">
    <property type="entry name" value="PYP-like sensor domain (PAS domain)"/>
    <property type="match status" value="1"/>
</dbReference>
<dbReference type="Pfam" id="PF02518">
    <property type="entry name" value="HATPase_c"/>
    <property type="match status" value="1"/>
</dbReference>
<feature type="domain" description="PAC" evidence="8">
    <location>
        <begin position="92"/>
        <end position="145"/>
    </location>
</feature>
<dbReference type="NCBIfam" id="TIGR00229">
    <property type="entry name" value="sensory_box"/>
    <property type="match status" value="1"/>
</dbReference>
<dbReference type="SMART" id="SM00388">
    <property type="entry name" value="HisKA"/>
    <property type="match status" value="1"/>
</dbReference>
<dbReference type="Gene3D" id="3.30.450.20">
    <property type="entry name" value="PAS domain"/>
    <property type="match status" value="1"/>
</dbReference>
<dbReference type="PRINTS" id="PR00344">
    <property type="entry name" value="BCTRLSENSOR"/>
</dbReference>
<dbReference type="Proteomes" id="UP000198569">
    <property type="component" value="Unassembled WGS sequence"/>
</dbReference>
<evidence type="ECO:0000259" key="8">
    <source>
        <dbReference type="PROSITE" id="PS50113"/>
    </source>
</evidence>
<organism evidence="9 10">
    <name type="scientific">Flavobacterium degerlachei</name>
    <dbReference type="NCBI Taxonomy" id="229203"/>
    <lineage>
        <taxon>Bacteria</taxon>
        <taxon>Pseudomonadati</taxon>
        <taxon>Bacteroidota</taxon>
        <taxon>Flavobacteriia</taxon>
        <taxon>Flavobacteriales</taxon>
        <taxon>Flavobacteriaceae</taxon>
        <taxon>Flavobacterium</taxon>
    </lineage>
</organism>
<comment type="catalytic activity">
    <reaction evidence="1">
        <text>ATP + protein L-histidine = ADP + protein N-phospho-L-histidine.</text>
        <dbReference type="EC" id="2.7.13.3"/>
    </reaction>
</comment>
<sequence length="398" mass="44899">MNNEQENSNILKKKYVPTVRFYGQIIDSLLDYSIFTLDKDFIINSWSSGSTKIFGYETDEVIGQHFDLIFTEKDLKNGVPKKEIHTALKEGKATDNRWHIAKDKTVFYAYGLVFPLIDLDGVMLGYVKILQDLTDKKQSADLIKKTVKELEELNAHKESVLAILSHDLRSPLSSIISTAKYLKTNFQRMKTEDVQEMLDLLYQSSTDELEMLDYLVEWARIKYAADVFSPTKIQLNQYVDKVFETLNDNALANSINLDNEIQDNAFVFADGKMLISIIQNIVSNAIKHSEKGGTITVSAKRANDKITIHVKDTGLGIPKEMLGKLFTPQIKTLTEARKKNKGAGIGLLLVKGFLEKNGGDIWVESIEGEGTSFYFTLLIDEPVVKESGSDPIMFDETV</sequence>
<keyword evidence="4" id="KW-0808">Transferase</keyword>
<dbReference type="AlphaFoldDB" id="A0A1H2UE32"/>
<dbReference type="EMBL" id="FNMV01000003">
    <property type="protein sequence ID" value="SDW54168.1"/>
    <property type="molecule type" value="Genomic_DNA"/>
</dbReference>
<evidence type="ECO:0000256" key="2">
    <source>
        <dbReference type="ARBA" id="ARBA00012438"/>
    </source>
</evidence>
<dbReference type="InterPro" id="IPR035965">
    <property type="entry name" value="PAS-like_dom_sf"/>
</dbReference>
<accession>A0A1H2UE32</accession>
<dbReference type="PROSITE" id="PS50113">
    <property type="entry name" value="PAC"/>
    <property type="match status" value="1"/>
</dbReference>
<dbReference type="Gene3D" id="1.10.287.130">
    <property type="match status" value="1"/>
</dbReference>
<dbReference type="Pfam" id="PF00512">
    <property type="entry name" value="HisKA"/>
    <property type="match status" value="1"/>
</dbReference>
<dbReference type="InterPro" id="IPR003594">
    <property type="entry name" value="HATPase_dom"/>
</dbReference>
<dbReference type="PROSITE" id="PS50112">
    <property type="entry name" value="PAS"/>
    <property type="match status" value="1"/>
</dbReference>
<keyword evidence="3" id="KW-0597">Phosphoprotein</keyword>